<dbReference type="Pfam" id="PF02881">
    <property type="entry name" value="SRP54_N"/>
    <property type="match status" value="1"/>
</dbReference>
<dbReference type="PANTHER" id="PTHR43134:SF1">
    <property type="entry name" value="SIGNAL RECOGNITION PARTICLE RECEPTOR SUBUNIT ALPHA"/>
    <property type="match status" value="1"/>
</dbReference>
<dbReference type="InterPro" id="IPR013822">
    <property type="entry name" value="Signal_recog_particl_SRP54_hlx"/>
</dbReference>
<evidence type="ECO:0000256" key="3">
    <source>
        <dbReference type="ARBA" id="ARBA00022741"/>
    </source>
</evidence>
<dbReference type="Proteomes" id="UP000005481">
    <property type="component" value="Unassembled WGS sequence"/>
</dbReference>
<dbReference type="SUPFAM" id="SSF47364">
    <property type="entry name" value="Domain of the SRP/SRP receptor G-proteins"/>
    <property type="match status" value="1"/>
</dbReference>
<dbReference type="FunFam" id="1.20.120.140:FF:000002">
    <property type="entry name" value="Signal recognition particle receptor FtsY"/>
    <property type="match status" value="1"/>
</dbReference>
<dbReference type="NCBIfam" id="TIGR00064">
    <property type="entry name" value="ftsY"/>
    <property type="match status" value="1"/>
</dbReference>
<dbReference type="OrthoDB" id="9804720at2"/>
<dbReference type="HOGENOM" id="CLU_009301_3_4_9"/>
<dbReference type="InterPro" id="IPR042101">
    <property type="entry name" value="SRP54_N_sf"/>
</dbReference>
<dbReference type="InterPro" id="IPR027417">
    <property type="entry name" value="P-loop_NTPase"/>
</dbReference>
<dbReference type="EC" id="3.6.5.4" evidence="9"/>
<comment type="subunit">
    <text evidence="9">Part of the signal recognition particle protein translocation system, which is composed of SRP and FtsY.</text>
</comment>
<dbReference type="GO" id="GO:0003924">
    <property type="term" value="F:GTPase activity"/>
    <property type="evidence" value="ECO:0007669"/>
    <property type="project" value="UniProtKB-UniRule"/>
</dbReference>
<evidence type="ECO:0000259" key="12">
    <source>
        <dbReference type="SMART" id="SM00962"/>
    </source>
</evidence>
<dbReference type="InterPro" id="IPR004390">
    <property type="entry name" value="SR_rcpt_FtsY"/>
</dbReference>
<comment type="caution">
    <text evidence="14">The sequence shown here is derived from an EMBL/GenBank/DDBJ whole genome shotgun (WGS) entry which is preliminary data.</text>
</comment>
<dbReference type="AlphaFoldDB" id="G9YHV9"/>
<dbReference type="InterPro" id="IPR036225">
    <property type="entry name" value="SRP/SRP_N"/>
</dbReference>
<dbReference type="GO" id="GO:0005047">
    <property type="term" value="F:signal recognition particle binding"/>
    <property type="evidence" value="ECO:0007669"/>
    <property type="project" value="TreeGrafter"/>
</dbReference>
<evidence type="ECO:0000259" key="13">
    <source>
        <dbReference type="SMART" id="SM00963"/>
    </source>
</evidence>
<dbReference type="SMART" id="SM00962">
    <property type="entry name" value="SRP54"/>
    <property type="match status" value="1"/>
</dbReference>
<dbReference type="HAMAP" id="MF_00920">
    <property type="entry name" value="FtsY"/>
    <property type="match status" value="1"/>
</dbReference>
<feature type="domain" description="Signal recognition particle SRP54 helical bundle" evidence="13">
    <location>
        <begin position="7"/>
        <end position="88"/>
    </location>
</feature>
<dbReference type="PATRIC" id="fig|861450.3.peg.1158"/>
<evidence type="ECO:0000256" key="2">
    <source>
        <dbReference type="ARBA" id="ARBA00022490"/>
    </source>
</evidence>
<dbReference type="InterPro" id="IPR000897">
    <property type="entry name" value="SRP54_GTPase_dom"/>
</dbReference>
<dbReference type="SMART" id="SM00382">
    <property type="entry name" value="AAA"/>
    <property type="match status" value="1"/>
</dbReference>
<keyword evidence="7 9" id="KW-0675">Receptor</keyword>
<dbReference type="InterPro" id="IPR003593">
    <property type="entry name" value="AAA+_ATPase"/>
</dbReference>
<dbReference type="SUPFAM" id="SSF52540">
    <property type="entry name" value="P-loop containing nucleoside triphosphate hydrolases"/>
    <property type="match status" value="1"/>
</dbReference>
<evidence type="ECO:0000256" key="4">
    <source>
        <dbReference type="ARBA" id="ARBA00022801"/>
    </source>
</evidence>
<evidence type="ECO:0000256" key="1">
    <source>
        <dbReference type="ARBA" id="ARBA00022475"/>
    </source>
</evidence>
<dbReference type="Gene3D" id="1.20.120.140">
    <property type="entry name" value="Signal recognition particle SRP54, nucleotide-binding domain"/>
    <property type="match status" value="1"/>
</dbReference>
<gene>
    <name evidence="9" type="primary">ftsY</name>
    <name evidence="14" type="ORF">HMPREF0080_01243</name>
</gene>
<comment type="similarity">
    <text evidence="9">Belongs to the GTP-binding SRP family. FtsY subfamily.</text>
</comment>
<evidence type="ECO:0000256" key="10">
    <source>
        <dbReference type="SAM" id="MobiDB-lite"/>
    </source>
</evidence>
<evidence type="ECO:0000259" key="11">
    <source>
        <dbReference type="SMART" id="SM00382"/>
    </source>
</evidence>
<dbReference type="Pfam" id="PF00448">
    <property type="entry name" value="SRP54"/>
    <property type="match status" value="1"/>
</dbReference>
<dbReference type="EMBL" id="AGCJ01000046">
    <property type="protein sequence ID" value="EHM40389.1"/>
    <property type="molecule type" value="Genomic_DNA"/>
</dbReference>
<dbReference type="RefSeq" id="WP_006790219.1">
    <property type="nucleotide sequence ID" value="NZ_JH417588.1"/>
</dbReference>
<evidence type="ECO:0000256" key="6">
    <source>
        <dbReference type="ARBA" id="ARBA00023136"/>
    </source>
</evidence>
<comment type="function">
    <text evidence="9">Involved in targeting and insertion of nascent membrane proteins into the cytoplasmic membrane. Acts as a receptor for the complex formed by the signal recognition particle (SRP) and the ribosome-nascent chain (RNC).</text>
</comment>
<feature type="region of interest" description="Disordered" evidence="10">
    <location>
        <begin position="303"/>
        <end position="323"/>
    </location>
</feature>
<accession>G9YHV9</accession>
<dbReference type="CDD" id="cd17874">
    <property type="entry name" value="FtsY"/>
    <property type="match status" value="1"/>
</dbReference>
<protein>
    <recommendedName>
        <fullName evidence="9">Signal recognition particle receptor FtsY</fullName>
        <shortName evidence="9">SRP receptor</shortName>
        <ecNumber evidence="9">3.6.5.4</ecNumber>
    </recommendedName>
</protein>
<feature type="domain" description="AAA+ ATPase" evidence="11">
    <location>
        <begin position="100"/>
        <end position="258"/>
    </location>
</feature>
<feature type="binding site" evidence="9">
    <location>
        <begin position="254"/>
        <end position="257"/>
    </location>
    <ligand>
        <name>GTP</name>
        <dbReference type="ChEBI" id="CHEBI:37565"/>
    </ligand>
</feature>
<dbReference type="FunFam" id="3.40.50.300:FF:000053">
    <property type="entry name" value="Signal recognition particle receptor FtsY"/>
    <property type="match status" value="1"/>
</dbReference>
<feature type="binding site" evidence="9">
    <location>
        <begin position="190"/>
        <end position="194"/>
    </location>
    <ligand>
        <name>GTP</name>
        <dbReference type="ChEBI" id="CHEBI:37565"/>
    </ligand>
</feature>
<comment type="catalytic activity">
    <reaction evidence="8 9">
        <text>GTP + H2O = GDP + phosphate + H(+)</text>
        <dbReference type="Rhea" id="RHEA:19669"/>
        <dbReference type="ChEBI" id="CHEBI:15377"/>
        <dbReference type="ChEBI" id="CHEBI:15378"/>
        <dbReference type="ChEBI" id="CHEBI:37565"/>
        <dbReference type="ChEBI" id="CHEBI:43474"/>
        <dbReference type="ChEBI" id="CHEBI:58189"/>
        <dbReference type="EC" id="3.6.5.4"/>
    </reaction>
</comment>
<evidence type="ECO:0000313" key="15">
    <source>
        <dbReference type="Proteomes" id="UP000005481"/>
    </source>
</evidence>
<keyword evidence="4 9" id="KW-0378">Hydrolase</keyword>
<evidence type="ECO:0000256" key="5">
    <source>
        <dbReference type="ARBA" id="ARBA00023134"/>
    </source>
</evidence>
<keyword evidence="1 9" id="KW-1003">Cell membrane</keyword>
<dbReference type="GO" id="GO:0005737">
    <property type="term" value="C:cytoplasm"/>
    <property type="evidence" value="ECO:0007669"/>
    <property type="project" value="UniProtKB-SubCell"/>
</dbReference>
<keyword evidence="6 9" id="KW-0472">Membrane</keyword>
<dbReference type="SMART" id="SM00963">
    <property type="entry name" value="SRP54_N"/>
    <property type="match status" value="1"/>
</dbReference>
<dbReference type="GO" id="GO:0006614">
    <property type="term" value="P:SRP-dependent cotranslational protein targeting to membrane"/>
    <property type="evidence" value="ECO:0007669"/>
    <property type="project" value="InterPro"/>
</dbReference>
<keyword evidence="2 9" id="KW-0963">Cytoplasm</keyword>
<organism evidence="14 15">
    <name type="scientific">Anaeroglobus geminatus F0357</name>
    <dbReference type="NCBI Taxonomy" id="861450"/>
    <lineage>
        <taxon>Bacteria</taxon>
        <taxon>Bacillati</taxon>
        <taxon>Bacillota</taxon>
        <taxon>Negativicutes</taxon>
        <taxon>Veillonellales</taxon>
        <taxon>Veillonellaceae</taxon>
        <taxon>Anaeroglobus</taxon>
    </lineage>
</organism>
<evidence type="ECO:0000256" key="8">
    <source>
        <dbReference type="ARBA" id="ARBA00048027"/>
    </source>
</evidence>
<proteinExistence type="inferred from homology"/>
<dbReference type="GO" id="GO:0005886">
    <property type="term" value="C:plasma membrane"/>
    <property type="evidence" value="ECO:0007669"/>
    <property type="project" value="UniProtKB-SubCell"/>
</dbReference>
<feature type="binding site" evidence="9">
    <location>
        <begin position="108"/>
        <end position="115"/>
    </location>
    <ligand>
        <name>GTP</name>
        <dbReference type="ChEBI" id="CHEBI:37565"/>
    </ligand>
</feature>
<reference evidence="14 15" key="1">
    <citation type="submission" date="2011-08" db="EMBL/GenBank/DDBJ databases">
        <authorList>
            <person name="Weinstock G."/>
            <person name="Sodergren E."/>
            <person name="Clifton S."/>
            <person name="Fulton L."/>
            <person name="Fulton B."/>
            <person name="Courtney L."/>
            <person name="Fronick C."/>
            <person name="Harrison M."/>
            <person name="Strong C."/>
            <person name="Farmer C."/>
            <person name="Delahaunty K."/>
            <person name="Markovic C."/>
            <person name="Hall O."/>
            <person name="Minx P."/>
            <person name="Tomlinson C."/>
            <person name="Mitreva M."/>
            <person name="Hou S."/>
            <person name="Chen J."/>
            <person name="Wollam A."/>
            <person name="Pepin K.H."/>
            <person name="Johnson M."/>
            <person name="Bhonagiri V."/>
            <person name="Zhang X."/>
            <person name="Suruliraj S."/>
            <person name="Warren W."/>
            <person name="Chinwalla A."/>
            <person name="Mardis E.R."/>
            <person name="Wilson R.K."/>
        </authorList>
    </citation>
    <scope>NUCLEOTIDE SEQUENCE [LARGE SCALE GENOMIC DNA]</scope>
    <source>
        <strain evidence="14 15">F0357</strain>
    </source>
</reference>
<feature type="compositionally biased region" description="Acidic residues" evidence="10">
    <location>
        <begin position="310"/>
        <end position="323"/>
    </location>
</feature>
<evidence type="ECO:0000256" key="7">
    <source>
        <dbReference type="ARBA" id="ARBA00023170"/>
    </source>
</evidence>
<keyword evidence="15" id="KW-1185">Reference proteome</keyword>
<dbReference type="STRING" id="861450.HMPREF0080_01243"/>
<evidence type="ECO:0000256" key="9">
    <source>
        <dbReference type="HAMAP-Rule" id="MF_00920"/>
    </source>
</evidence>
<keyword evidence="5 9" id="KW-0342">GTP-binding</keyword>
<comment type="subcellular location">
    <subcellularLocation>
        <location evidence="9">Cell membrane</location>
        <topology evidence="9">Peripheral membrane protein</topology>
        <orientation evidence="9">Cytoplasmic side</orientation>
    </subcellularLocation>
    <subcellularLocation>
        <location evidence="9">Cytoplasm</location>
    </subcellularLocation>
</comment>
<dbReference type="PANTHER" id="PTHR43134">
    <property type="entry name" value="SIGNAL RECOGNITION PARTICLE RECEPTOR SUBUNIT ALPHA"/>
    <property type="match status" value="1"/>
</dbReference>
<dbReference type="GO" id="GO:0005525">
    <property type="term" value="F:GTP binding"/>
    <property type="evidence" value="ECO:0007669"/>
    <property type="project" value="UniProtKB-UniRule"/>
</dbReference>
<evidence type="ECO:0000313" key="14">
    <source>
        <dbReference type="EMBL" id="EHM40389.1"/>
    </source>
</evidence>
<dbReference type="eggNOG" id="COG0552">
    <property type="taxonomic scope" value="Bacteria"/>
</dbReference>
<dbReference type="Gene3D" id="3.40.50.300">
    <property type="entry name" value="P-loop containing nucleotide triphosphate hydrolases"/>
    <property type="match status" value="1"/>
</dbReference>
<sequence>MGFFSKLKKGLEKTKGSLFKNIENVVHGYADIDDEMYEELEAVMLTGDIGIETTEYLLEQIRAGVKTHEIKDGSDVIPYLEKVIVGLLEENEVEPAAHEGTEVIFIVGVNGVGKTTTVGKLAKYYVSRGKSVMIAAGDTFRAAASDQLAIWAERAGVPVIKHQEGADAAAVVFDATASAGARHTDILLVDTAGRLHTKHNLMEELCKMARVAAKNIDGAPHETLLVLDATTGQNAVSQAKLFGAAVPLTGVVMTKLDGTAKGGIVLSVKRNLGVPVRWVGVGEGADDLRPFDAAQFADALFDRAGSEQREEAEEAAEEREENF</sequence>
<feature type="domain" description="SRP54-type proteins GTP-binding" evidence="12">
    <location>
        <begin position="101"/>
        <end position="302"/>
    </location>
</feature>
<keyword evidence="3 9" id="KW-0547">Nucleotide-binding</keyword>
<name>G9YHV9_9FIRM</name>